<proteinExistence type="predicted"/>
<gene>
    <name evidence="1" type="ORF">SLA_3160</name>
</gene>
<name>A0A160P054_STRLU</name>
<dbReference type="AlphaFoldDB" id="A0A160P054"/>
<evidence type="ECO:0000313" key="2">
    <source>
        <dbReference type="Proteomes" id="UP000217676"/>
    </source>
</evidence>
<reference evidence="1 2" key="1">
    <citation type="journal article" date="2016" name="Genome Announc.">
        <title>Complete Genome Sequence of Thiostrepton-Producing Streptomyces laurentii ATCC 31255.</title>
        <authorList>
            <person name="Doi K."/>
            <person name="Fujino Y."/>
            <person name="Nagayoshi Y."/>
            <person name="Ohshima T."/>
            <person name="Ogata S."/>
        </authorList>
    </citation>
    <scope>NUCLEOTIDE SEQUENCE [LARGE SCALE GENOMIC DNA]</scope>
    <source>
        <strain evidence="1 2">ATCC 31255</strain>
    </source>
</reference>
<keyword evidence="2" id="KW-1185">Reference proteome</keyword>
<dbReference type="EMBL" id="AP017424">
    <property type="protein sequence ID" value="BAU84074.1"/>
    <property type="molecule type" value="Genomic_DNA"/>
</dbReference>
<accession>A0A160P054</accession>
<dbReference type="Proteomes" id="UP000217676">
    <property type="component" value="Chromosome"/>
</dbReference>
<sequence length="71" mass="7644">MPDNPLQIQSTWPKSPVRVTGSLGLPGRLEGKGGVLPHVLEVIYVVGIHVAIPRVVKTRDADGICPRARPK</sequence>
<protein>
    <submittedName>
        <fullName evidence="1">Uncharacterized protein</fullName>
    </submittedName>
</protein>
<organism evidence="1 2">
    <name type="scientific">Streptomyces laurentii</name>
    <dbReference type="NCBI Taxonomy" id="39478"/>
    <lineage>
        <taxon>Bacteria</taxon>
        <taxon>Bacillati</taxon>
        <taxon>Actinomycetota</taxon>
        <taxon>Actinomycetes</taxon>
        <taxon>Kitasatosporales</taxon>
        <taxon>Streptomycetaceae</taxon>
        <taxon>Streptomyces</taxon>
    </lineage>
</organism>
<evidence type="ECO:0000313" key="1">
    <source>
        <dbReference type="EMBL" id="BAU84074.1"/>
    </source>
</evidence>
<dbReference type="KEGG" id="slau:SLA_3160"/>